<name>A0A7W8QSU3_9ACTN</name>
<feature type="transmembrane region" description="Helical" evidence="2">
    <location>
        <begin position="12"/>
        <end position="35"/>
    </location>
</feature>
<evidence type="ECO:0000256" key="2">
    <source>
        <dbReference type="SAM" id="Phobius"/>
    </source>
</evidence>
<organism evidence="3 4">
    <name type="scientific">Nocardiopsis composta</name>
    <dbReference type="NCBI Taxonomy" id="157465"/>
    <lineage>
        <taxon>Bacteria</taxon>
        <taxon>Bacillati</taxon>
        <taxon>Actinomycetota</taxon>
        <taxon>Actinomycetes</taxon>
        <taxon>Streptosporangiales</taxon>
        <taxon>Nocardiopsidaceae</taxon>
        <taxon>Nocardiopsis</taxon>
    </lineage>
</organism>
<keyword evidence="2" id="KW-0812">Transmembrane</keyword>
<dbReference type="RefSeq" id="WP_184398978.1">
    <property type="nucleotide sequence ID" value="NZ_JACHDB010000002.1"/>
</dbReference>
<accession>A0A7W8QSU3</accession>
<reference evidence="3 4" key="1">
    <citation type="submission" date="2020-08" db="EMBL/GenBank/DDBJ databases">
        <title>Sequencing the genomes of 1000 actinobacteria strains.</title>
        <authorList>
            <person name="Klenk H.-P."/>
        </authorList>
    </citation>
    <scope>NUCLEOTIDE SEQUENCE [LARGE SCALE GENOMIC DNA]</scope>
    <source>
        <strain evidence="3 4">DSM 44551</strain>
    </source>
</reference>
<feature type="transmembrane region" description="Helical" evidence="2">
    <location>
        <begin position="131"/>
        <end position="153"/>
    </location>
</feature>
<dbReference type="Pfam" id="PF09534">
    <property type="entry name" value="Trp_oprn_chp"/>
    <property type="match status" value="1"/>
</dbReference>
<evidence type="ECO:0000313" key="3">
    <source>
        <dbReference type="EMBL" id="MBB5435841.1"/>
    </source>
</evidence>
<dbReference type="InterPro" id="IPR019051">
    <property type="entry name" value="Trp_biosyn_TM_oprn/chp"/>
</dbReference>
<feature type="compositionally biased region" description="Low complexity" evidence="1">
    <location>
        <begin position="199"/>
        <end position="212"/>
    </location>
</feature>
<keyword evidence="4" id="KW-1185">Reference proteome</keyword>
<feature type="transmembrane region" description="Helical" evidence="2">
    <location>
        <begin position="55"/>
        <end position="77"/>
    </location>
</feature>
<feature type="region of interest" description="Disordered" evidence="1">
    <location>
        <begin position="156"/>
        <end position="235"/>
    </location>
</feature>
<keyword evidence="2" id="KW-0472">Membrane</keyword>
<dbReference type="Proteomes" id="UP000572635">
    <property type="component" value="Unassembled WGS sequence"/>
</dbReference>
<gene>
    <name evidence="3" type="ORF">HDA36_005989</name>
</gene>
<keyword evidence="2" id="KW-1133">Transmembrane helix</keyword>
<dbReference type="EMBL" id="JACHDB010000002">
    <property type="protein sequence ID" value="MBB5435841.1"/>
    <property type="molecule type" value="Genomic_DNA"/>
</dbReference>
<feature type="compositionally biased region" description="Low complexity" evidence="1">
    <location>
        <begin position="171"/>
        <end position="183"/>
    </location>
</feature>
<dbReference type="AlphaFoldDB" id="A0A7W8QSU3"/>
<sequence length="235" mass="22629">MSAADRGARREYALTALAAAAGAAALIAATGQTWAEGTVAMPGPVADVPVRLSGTGLAPAAAALGWAGLAALAAVAATAGRARTAVGALMALFGGAALAALWTGTRPGRLAAAVAEQAAATGDAAAPDPLWTWPAVAAAGAALLAAAGAATALRGPSWPGMSSRYDRHSAPARGPRGGPADPADLWKSLDGGDDPTLDPAPGAAGSAAGRGPTDPETAEHDRARVTGAQAAQKEP</sequence>
<comment type="caution">
    <text evidence="3">The sequence shown here is derived from an EMBL/GenBank/DDBJ whole genome shotgun (WGS) entry which is preliminary data.</text>
</comment>
<evidence type="ECO:0000256" key="1">
    <source>
        <dbReference type="SAM" id="MobiDB-lite"/>
    </source>
</evidence>
<feature type="transmembrane region" description="Helical" evidence="2">
    <location>
        <begin position="84"/>
        <end position="102"/>
    </location>
</feature>
<protein>
    <submittedName>
        <fullName evidence="3">Putative membrane protein (TIGR02234 family)</fullName>
    </submittedName>
</protein>
<proteinExistence type="predicted"/>
<evidence type="ECO:0000313" key="4">
    <source>
        <dbReference type="Proteomes" id="UP000572635"/>
    </source>
</evidence>